<keyword evidence="1 3" id="KW-0808">Transferase</keyword>
<dbReference type="PANTHER" id="PTHR31896:SF64">
    <property type="entry name" value="TRICHOTHECENE 3-O-ACETYLTRANSFERASE"/>
    <property type="match status" value="1"/>
</dbReference>
<dbReference type="EMBL" id="ML977330">
    <property type="protein sequence ID" value="KAF2112576.1"/>
    <property type="molecule type" value="Genomic_DNA"/>
</dbReference>
<sequence length="453" mass="50924">MEDIVQLPASGEVLDIFGQSPRLSRLYTQLCFCFPIPEDTPGVRKEVVDLLRCGLHSFTSKFPWVAGQVVRDDGLFKIVRLGEVPQLTIQEHGARMKTYRELRQGGFPFSSLDEKEIASRRTLPERLDEPAPVLALQITFVDGGVLLTFSAQHNCMDMAGQCQVIHLFAKACRGEYFMDEELRTGCIERRNIIPLLESTPEYARSAAHDAPNETIHDEVLNAGPQEEGTWSYFLFSAASLTSLKALAIHNIDSGFVSTDDTVSAFVWKHVTLARRARVHSTGVKSTFERQVNVRKHLNIPSTYTGNAVHKLSTTATVEDLVCLPLGHIASRLRSSLEPDATLGHQAREAATALHREVYSQQHDDTMVNRPKVSSLNIKMSSWAKEKCYEFDFGGVLQKPEAVRRPNFEGWEGLAYFMPRRLDGEIAVALNLRNDDLERLRLDEEFGKYGRYVG</sequence>
<dbReference type="GO" id="GO:0016740">
    <property type="term" value="F:transferase activity"/>
    <property type="evidence" value="ECO:0007669"/>
    <property type="project" value="UniProtKB-KW"/>
</dbReference>
<dbReference type="InterPro" id="IPR054710">
    <property type="entry name" value="Tri101-like_N"/>
</dbReference>
<organism evidence="3 4">
    <name type="scientific">Lophiotrema nucula</name>
    <dbReference type="NCBI Taxonomy" id="690887"/>
    <lineage>
        <taxon>Eukaryota</taxon>
        <taxon>Fungi</taxon>
        <taxon>Dikarya</taxon>
        <taxon>Ascomycota</taxon>
        <taxon>Pezizomycotina</taxon>
        <taxon>Dothideomycetes</taxon>
        <taxon>Pleosporomycetidae</taxon>
        <taxon>Pleosporales</taxon>
        <taxon>Lophiotremataceae</taxon>
        <taxon>Lophiotrema</taxon>
    </lineage>
</organism>
<name>A0A6A5Z0D0_9PLEO</name>
<evidence type="ECO:0000259" key="2">
    <source>
        <dbReference type="Pfam" id="PF22664"/>
    </source>
</evidence>
<dbReference type="AlphaFoldDB" id="A0A6A5Z0D0"/>
<gene>
    <name evidence="3" type="ORF">BDV96DRAFT_497335</name>
</gene>
<accession>A0A6A5Z0D0</accession>
<dbReference type="Proteomes" id="UP000799770">
    <property type="component" value="Unassembled WGS sequence"/>
</dbReference>
<keyword evidence="4" id="KW-1185">Reference proteome</keyword>
<dbReference type="PANTHER" id="PTHR31896">
    <property type="entry name" value="FAMILY REGULATORY PROTEIN, PUTATIVE (AFU_ORTHOLOGUE AFUA_3G14730)-RELATED"/>
    <property type="match status" value="1"/>
</dbReference>
<dbReference type="InterPro" id="IPR051283">
    <property type="entry name" value="Sec_Metabolite_Acyltrans"/>
</dbReference>
<dbReference type="Gene3D" id="3.30.559.10">
    <property type="entry name" value="Chloramphenicol acetyltransferase-like domain"/>
    <property type="match status" value="2"/>
</dbReference>
<protein>
    <submittedName>
        <fullName evidence="3">Transferase family-domain-containing protein</fullName>
    </submittedName>
</protein>
<dbReference type="Pfam" id="PF22664">
    <property type="entry name" value="TRI-like_N"/>
    <property type="match status" value="1"/>
</dbReference>
<evidence type="ECO:0000313" key="3">
    <source>
        <dbReference type="EMBL" id="KAF2112576.1"/>
    </source>
</evidence>
<reference evidence="3" key="1">
    <citation type="journal article" date="2020" name="Stud. Mycol.">
        <title>101 Dothideomycetes genomes: a test case for predicting lifestyles and emergence of pathogens.</title>
        <authorList>
            <person name="Haridas S."/>
            <person name="Albert R."/>
            <person name="Binder M."/>
            <person name="Bloem J."/>
            <person name="Labutti K."/>
            <person name="Salamov A."/>
            <person name="Andreopoulos B."/>
            <person name="Baker S."/>
            <person name="Barry K."/>
            <person name="Bills G."/>
            <person name="Bluhm B."/>
            <person name="Cannon C."/>
            <person name="Castanera R."/>
            <person name="Culley D."/>
            <person name="Daum C."/>
            <person name="Ezra D."/>
            <person name="Gonzalez J."/>
            <person name="Henrissat B."/>
            <person name="Kuo A."/>
            <person name="Liang C."/>
            <person name="Lipzen A."/>
            <person name="Lutzoni F."/>
            <person name="Magnuson J."/>
            <person name="Mondo S."/>
            <person name="Nolan M."/>
            <person name="Ohm R."/>
            <person name="Pangilinan J."/>
            <person name="Park H.-J."/>
            <person name="Ramirez L."/>
            <person name="Alfaro M."/>
            <person name="Sun H."/>
            <person name="Tritt A."/>
            <person name="Yoshinaga Y."/>
            <person name="Zwiers L.-H."/>
            <person name="Turgeon B."/>
            <person name="Goodwin S."/>
            <person name="Spatafora J."/>
            <person name="Crous P."/>
            <person name="Grigoriev I."/>
        </authorList>
    </citation>
    <scope>NUCLEOTIDE SEQUENCE</scope>
    <source>
        <strain evidence="3">CBS 627.86</strain>
    </source>
</reference>
<dbReference type="InterPro" id="IPR023213">
    <property type="entry name" value="CAT-like_dom_sf"/>
</dbReference>
<evidence type="ECO:0000256" key="1">
    <source>
        <dbReference type="ARBA" id="ARBA00022679"/>
    </source>
</evidence>
<proteinExistence type="predicted"/>
<evidence type="ECO:0000313" key="4">
    <source>
        <dbReference type="Proteomes" id="UP000799770"/>
    </source>
</evidence>
<dbReference type="OrthoDB" id="1862401at2759"/>
<feature type="domain" description="Trichothecene 3-O-acetyltransferase-like N-terminal" evidence="2">
    <location>
        <begin position="26"/>
        <end position="172"/>
    </location>
</feature>